<evidence type="ECO:0008006" key="4">
    <source>
        <dbReference type="Google" id="ProtNLM"/>
    </source>
</evidence>
<dbReference type="Gene3D" id="3.60.10.10">
    <property type="entry name" value="Endonuclease/exonuclease/phosphatase"/>
    <property type="match status" value="1"/>
</dbReference>
<keyword evidence="3" id="KW-1185">Reference proteome</keyword>
<gene>
    <name evidence="2" type="ORF">HNR40_009363</name>
</gene>
<proteinExistence type="predicted"/>
<evidence type="ECO:0000256" key="1">
    <source>
        <dbReference type="SAM" id="SignalP"/>
    </source>
</evidence>
<keyword evidence="1" id="KW-0732">Signal</keyword>
<evidence type="ECO:0000313" key="3">
    <source>
        <dbReference type="Proteomes" id="UP000568380"/>
    </source>
</evidence>
<dbReference type="Proteomes" id="UP000568380">
    <property type="component" value="Unassembled WGS sequence"/>
</dbReference>
<evidence type="ECO:0000313" key="2">
    <source>
        <dbReference type="EMBL" id="MBB5083858.1"/>
    </source>
</evidence>
<dbReference type="AlphaFoldDB" id="A0A7W8ELX7"/>
<name>A0A7W8ELX7_9ACTN</name>
<protein>
    <recommendedName>
        <fullName evidence="4">Endonuclease/exonuclease/phosphatase family protein</fullName>
    </recommendedName>
</protein>
<sequence length="278" mass="30516">MPNPRQLLPGLTLLLPLAVAPPAAAAPDPHVRVLQMNLCNSGHAACWADKPKAPNQDPAKETINQAVIKINDLATKPHAITLNEICSDDLNGLKERIGFQGDSFFQVYKGDKPYECGGGRNGGGIYGSAILTREPLRKPYSTYRFEKLFAAQYTGSDEQRVMGCRKMPWGTVCTAHTNQLKKGAEYIHRLKVTGEQCVELMTEAVAFADGAPLIVAGDLNLEWNALAEQEKLRECAVGHTRRSDGGKQHVITTKTFVETGVSDMSDWTDHPTFWAKLK</sequence>
<dbReference type="InterPro" id="IPR036691">
    <property type="entry name" value="Endo/exonu/phosph_ase_sf"/>
</dbReference>
<reference evidence="2 3" key="1">
    <citation type="submission" date="2020-08" db="EMBL/GenBank/DDBJ databases">
        <title>Genomic Encyclopedia of Type Strains, Phase IV (KMG-IV): sequencing the most valuable type-strain genomes for metagenomic binning, comparative biology and taxonomic classification.</title>
        <authorList>
            <person name="Goeker M."/>
        </authorList>
    </citation>
    <scope>NUCLEOTIDE SEQUENCE [LARGE SCALE GENOMIC DNA]</scope>
    <source>
        <strain evidence="2 3">DSM 45385</strain>
    </source>
</reference>
<organism evidence="2 3">
    <name type="scientific">Nonomuraea endophytica</name>
    <dbReference type="NCBI Taxonomy" id="714136"/>
    <lineage>
        <taxon>Bacteria</taxon>
        <taxon>Bacillati</taxon>
        <taxon>Actinomycetota</taxon>
        <taxon>Actinomycetes</taxon>
        <taxon>Streptosporangiales</taxon>
        <taxon>Streptosporangiaceae</taxon>
        <taxon>Nonomuraea</taxon>
    </lineage>
</organism>
<dbReference type="EMBL" id="JACHIN010000019">
    <property type="protein sequence ID" value="MBB5083858.1"/>
    <property type="molecule type" value="Genomic_DNA"/>
</dbReference>
<accession>A0A7W8ELX7</accession>
<feature type="signal peptide" evidence="1">
    <location>
        <begin position="1"/>
        <end position="25"/>
    </location>
</feature>
<feature type="chain" id="PRO_5030970336" description="Endonuclease/exonuclease/phosphatase family protein" evidence="1">
    <location>
        <begin position="26"/>
        <end position="278"/>
    </location>
</feature>
<dbReference type="RefSeq" id="WP_184973332.1">
    <property type="nucleotide sequence ID" value="NZ_JACHIN010000019.1"/>
</dbReference>
<comment type="caution">
    <text evidence="2">The sequence shown here is derived from an EMBL/GenBank/DDBJ whole genome shotgun (WGS) entry which is preliminary data.</text>
</comment>
<dbReference type="SUPFAM" id="SSF56219">
    <property type="entry name" value="DNase I-like"/>
    <property type="match status" value="1"/>
</dbReference>